<evidence type="ECO:0000313" key="1">
    <source>
        <dbReference type="Proteomes" id="UP000887577"/>
    </source>
</evidence>
<reference evidence="2" key="1">
    <citation type="submission" date="2022-11" db="UniProtKB">
        <authorList>
            <consortium name="WormBaseParasite"/>
        </authorList>
    </citation>
    <scope>IDENTIFICATION</scope>
</reference>
<keyword evidence="1" id="KW-1185">Reference proteome</keyword>
<protein>
    <submittedName>
        <fullName evidence="2">Uncharacterized protein</fullName>
    </submittedName>
</protein>
<dbReference type="WBParaSite" id="PSU_v2.g5763.t1">
    <property type="protein sequence ID" value="PSU_v2.g5763.t1"/>
    <property type="gene ID" value="PSU_v2.g5763"/>
</dbReference>
<sequence length="114" mass="13379">MDLPVPLRRYIVKQIETSEWDAEDEASEILEEAACPCANGPQEVREHLRSMWACRCHEPRRVIPRIDELYVLYMAVEDYFRLYPLKVNTVIRCQHWEDVDPIALMGSITSSEIE</sequence>
<dbReference type="Proteomes" id="UP000887577">
    <property type="component" value="Unplaced"/>
</dbReference>
<accession>A0A914Z0V1</accession>
<dbReference type="AlphaFoldDB" id="A0A914Z0V1"/>
<proteinExistence type="predicted"/>
<name>A0A914Z0V1_9BILA</name>
<organism evidence="1 2">
    <name type="scientific">Panagrolaimus superbus</name>
    <dbReference type="NCBI Taxonomy" id="310955"/>
    <lineage>
        <taxon>Eukaryota</taxon>
        <taxon>Metazoa</taxon>
        <taxon>Ecdysozoa</taxon>
        <taxon>Nematoda</taxon>
        <taxon>Chromadorea</taxon>
        <taxon>Rhabditida</taxon>
        <taxon>Tylenchina</taxon>
        <taxon>Panagrolaimomorpha</taxon>
        <taxon>Panagrolaimoidea</taxon>
        <taxon>Panagrolaimidae</taxon>
        <taxon>Panagrolaimus</taxon>
    </lineage>
</organism>
<evidence type="ECO:0000313" key="2">
    <source>
        <dbReference type="WBParaSite" id="PSU_v2.g5763.t1"/>
    </source>
</evidence>